<gene>
    <name evidence="6" type="ORF">H9753_13400</name>
</gene>
<dbReference type="Gene3D" id="2.70.98.30">
    <property type="entry name" value="Golgi alpha-mannosidase II, domain 4"/>
    <property type="match status" value="1"/>
</dbReference>
<evidence type="ECO:0000256" key="3">
    <source>
        <dbReference type="ARBA" id="ARBA00022801"/>
    </source>
</evidence>
<dbReference type="GO" id="GO:0004559">
    <property type="term" value="F:alpha-mannosidase activity"/>
    <property type="evidence" value="ECO:0007669"/>
    <property type="project" value="InterPro"/>
</dbReference>
<evidence type="ECO:0000259" key="5">
    <source>
        <dbReference type="SMART" id="SM00872"/>
    </source>
</evidence>
<dbReference type="Gene3D" id="1.20.1270.50">
    <property type="entry name" value="Glycoside hydrolase family 38, central domain"/>
    <property type="match status" value="1"/>
</dbReference>
<evidence type="ECO:0000313" key="6">
    <source>
        <dbReference type="EMBL" id="HJC64585.1"/>
    </source>
</evidence>
<dbReference type="PANTHER" id="PTHR46017">
    <property type="entry name" value="ALPHA-MANNOSIDASE 2C1"/>
    <property type="match status" value="1"/>
</dbReference>
<dbReference type="InterPro" id="IPR041147">
    <property type="entry name" value="GH38_C"/>
</dbReference>
<dbReference type="GO" id="GO:0009313">
    <property type="term" value="P:oligosaccharide catabolic process"/>
    <property type="evidence" value="ECO:0007669"/>
    <property type="project" value="TreeGrafter"/>
</dbReference>
<protein>
    <submittedName>
        <fullName evidence="6">Alpha-mannosidase</fullName>
    </submittedName>
</protein>
<evidence type="ECO:0000256" key="1">
    <source>
        <dbReference type="ARBA" id="ARBA00009792"/>
    </source>
</evidence>
<dbReference type="GO" id="GO:0030246">
    <property type="term" value="F:carbohydrate binding"/>
    <property type="evidence" value="ECO:0007669"/>
    <property type="project" value="InterPro"/>
</dbReference>
<dbReference type="InterPro" id="IPR015341">
    <property type="entry name" value="Glyco_hydro_38_cen"/>
</dbReference>
<dbReference type="Proteomes" id="UP000823886">
    <property type="component" value="Unassembled WGS sequence"/>
</dbReference>
<dbReference type="InterPro" id="IPR028995">
    <property type="entry name" value="Glyco_hydro_57/38_cen_sf"/>
</dbReference>
<keyword evidence="3" id="KW-0378">Hydrolase</keyword>
<dbReference type="SMART" id="SM00872">
    <property type="entry name" value="Alpha-mann_mid"/>
    <property type="match status" value="1"/>
</dbReference>
<keyword evidence="2" id="KW-0479">Metal-binding</keyword>
<dbReference type="CDD" id="cd10789">
    <property type="entry name" value="GH38N_AMII_ER_cytosolic"/>
    <property type="match status" value="1"/>
</dbReference>
<dbReference type="SUPFAM" id="SSF74650">
    <property type="entry name" value="Galactose mutarotase-like"/>
    <property type="match status" value="1"/>
</dbReference>
<dbReference type="GO" id="GO:0006013">
    <property type="term" value="P:mannose metabolic process"/>
    <property type="evidence" value="ECO:0007669"/>
    <property type="project" value="InterPro"/>
</dbReference>
<dbReference type="InterPro" id="IPR037094">
    <property type="entry name" value="Glyco_hydro_38_cen_sf"/>
</dbReference>
<dbReference type="Pfam" id="PF01074">
    <property type="entry name" value="Glyco_hydro_38N"/>
    <property type="match status" value="1"/>
</dbReference>
<organism evidence="6 7">
    <name type="scientific">Candidatus Blautia merdavium</name>
    <dbReference type="NCBI Taxonomy" id="2838494"/>
    <lineage>
        <taxon>Bacteria</taxon>
        <taxon>Bacillati</taxon>
        <taxon>Bacillota</taxon>
        <taxon>Clostridia</taxon>
        <taxon>Lachnospirales</taxon>
        <taxon>Lachnospiraceae</taxon>
        <taxon>Blautia</taxon>
    </lineage>
</organism>
<dbReference type="Gene3D" id="3.20.110.10">
    <property type="entry name" value="Glycoside hydrolase 38, N terminal domain"/>
    <property type="match status" value="1"/>
</dbReference>
<dbReference type="InterPro" id="IPR027291">
    <property type="entry name" value="Glyco_hydro_38_N_sf"/>
</dbReference>
<dbReference type="Gene3D" id="2.60.40.2220">
    <property type="match status" value="1"/>
</dbReference>
<name>A0A9D2TBQ0_9FIRM</name>
<dbReference type="InterPro" id="IPR011682">
    <property type="entry name" value="Glyco_hydro_38_C"/>
</dbReference>
<dbReference type="FunFam" id="1.20.1270.50:FF:000004">
    <property type="entry name" value="alpha-mannosidase 2C1 isoform X1"/>
    <property type="match status" value="1"/>
</dbReference>
<dbReference type="PANTHER" id="PTHR46017:SF1">
    <property type="entry name" value="ALPHA-MANNOSIDASE 2C1"/>
    <property type="match status" value="1"/>
</dbReference>
<dbReference type="SUPFAM" id="SSF88713">
    <property type="entry name" value="Glycoside hydrolase/deacetylase"/>
    <property type="match status" value="1"/>
</dbReference>
<dbReference type="Pfam" id="PF09261">
    <property type="entry name" value="Alpha-mann_mid"/>
    <property type="match status" value="1"/>
</dbReference>
<dbReference type="InterPro" id="IPR000602">
    <property type="entry name" value="Glyco_hydro_38_N"/>
</dbReference>
<feature type="domain" description="Glycoside hydrolase family 38 central" evidence="5">
    <location>
        <begin position="521"/>
        <end position="599"/>
    </location>
</feature>
<accession>A0A9D2TBQ0</accession>
<comment type="caution">
    <text evidence="6">The sequence shown here is derived from an EMBL/GenBank/DDBJ whole genome shotgun (WGS) entry which is preliminary data.</text>
</comment>
<dbReference type="InterPro" id="IPR011013">
    <property type="entry name" value="Gal_mutarotase_sf_dom"/>
</dbReference>
<dbReference type="SUPFAM" id="SSF88688">
    <property type="entry name" value="Families 57/38 glycoside transferase middle domain"/>
    <property type="match status" value="1"/>
</dbReference>
<dbReference type="Pfam" id="PF07748">
    <property type="entry name" value="Glyco_hydro_38C"/>
    <property type="match status" value="1"/>
</dbReference>
<dbReference type="GO" id="GO:0046872">
    <property type="term" value="F:metal ion binding"/>
    <property type="evidence" value="ECO:0007669"/>
    <property type="project" value="UniProtKB-KW"/>
</dbReference>
<keyword evidence="4" id="KW-0326">Glycosidase</keyword>
<dbReference type="EMBL" id="DWVZ01000185">
    <property type="protein sequence ID" value="HJC64585.1"/>
    <property type="molecule type" value="Genomic_DNA"/>
</dbReference>
<evidence type="ECO:0000256" key="4">
    <source>
        <dbReference type="ARBA" id="ARBA00023295"/>
    </source>
</evidence>
<dbReference type="InterPro" id="IPR011330">
    <property type="entry name" value="Glyco_hydro/deAcase_b/a-brl"/>
</dbReference>
<dbReference type="FunFam" id="3.20.110.10:FF:000002">
    <property type="entry name" value="alpha-mannosidase 2C1 isoform X1"/>
    <property type="match status" value="1"/>
</dbReference>
<evidence type="ECO:0000256" key="2">
    <source>
        <dbReference type="ARBA" id="ARBA00022723"/>
    </source>
</evidence>
<proteinExistence type="inferred from homology"/>
<comment type="similarity">
    <text evidence="1">Belongs to the glycosyl hydrolase 38 family.</text>
</comment>
<reference evidence="6" key="2">
    <citation type="submission" date="2021-04" db="EMBL/GenBank/DDBJ databases">
        <authorList>
            <person name="Gilroy R."/>
        </authorList>
    </citation>
    <scope>NUCLEOTIDE SEQUENCE</scope>
    <source>
        <strain evidence="6">ChiBcec2-3848</strain>
    </source>
</reference>
<dbReference type="Pfam" id="PF17677">
    <property type="entry name" value="Glyco_hydro38C2"/>
    <property type="match status" value="1"/>
</dbReference>
<evidence type="ECO:0000313" key="7">
    <source>
        <dbReference type="Proteomes" id="UP000823886"/>
    </source>
</evidence>
<dbReference type="FunFam" id="2.70.98.30:FF:000010">
    <property type="entry name" value="Cytosolic alpha-mannosidase"/>
    <property type="match status" value="1"/>
</dbReference>
<reference evidence="6" key="1">
    <citation type="journal article" date="2021" name="PeerJ">
        <title>Extensive microbial diversity within the chicken gut microbiome revealed by metagenomics and culture.</title>
        <authorList>
            <person name="Gilroy R."/>
            <person name="Ravi A."/>
            <person name="Getino M."/>
            <person name="Pursley I."/>
            <person name="Horton D.L."/>
            <person name="Alikhan N.F."/>
            <person name="Baker D."/>
            <person name="Gharbi K."/>
            <person name="Hall N."/>
            <person name="Watson M."/>
            <person name="Adriaenssens E.M."/>
            <person name="Foster-Nyarko E."/>
            <person name="Jarju S."/>
            <person name="Secka A."/>
            <person name="Antonio M."/>
            <person name="Oren A."/>
            <person name="Chaudhuri R.R."/>
            <person name="La Ragione R."/>
            <person name="Hildebrand F."/>
            <person name="Pallen M.J."/>
        </authorList>
    </citation>
    <scope>NUCLEOTIDE SEQUENCE</scope>
    <source>
        <strain evidence="6">ChiBcec2-3848</strain>
    </source>
</reference>
<sequence length="1050" mass="120531">MVLMKERIGKMLEYLKEQVYPASVDIQNYKMLKTDSRFEDVAALDTSSWEDFSREQIWGGHREYYWFETTVTIPQEFDKKCVAYELITGREGEWDATNPQFSIFVNGKLVQGLDVNHREIILAEEAKAGDTYRIVLSAFTGDQNFSLKLDSKIKVLDRKTEKYFYDLSVPYETARLLNPEDRAYITIIQALNDSLNLLDMRREGSPEYYESLEKAQEFITKEFYEKHCDPKQGPVVCCVGHTHIDCAWLWTLKVTEDKAVRSFSTVLNLMKQYPEYIFMSSQPQLYKYVKKNAPEVYEQIKERVAEGRWEPEGGMFVEADCNIASGEALVRQFVYGKKFFRDEFGKENSILWLPDVFGYSAALPQILQKCDIPYFMTTKISWNEFNKMPYDTFEWEGIDGSRVLTHFVPTRDYNKAAVEGGTETEHFTTYNGYLNPSQMKGAWARYSQKDLNDEVLCSFGFGDGGGGPTKEELENQRRMGKGIPGCPRTKMSTAREFFENLDKETKGSKYLPSWVGELYLEYHRGTYTSMARNKKYNRKSEFAYQNEETYAMMDQELTGNAYPREALAEGWEVILRNQFHDILPGSSIKEVYDDSKEEYEKILAENKEMTGTTLGSLTAAIAAPRHAVVVFNPNSAEVPGIVSFACPEDIQNPALWDGEEAVPVQKSAQGDYIFTAKGVPSKGYKTYVLKEGAPEEASAMDVSVKHMENTWFAVDYNEKGQFARIYDKRAQREVLKEGEAGNVIVSYEDRPHNYDAWDVNNYYTEKSWEIDDVSSMEVTENGPVRACVRIERKYLDSVIVQNIYLYQEIARIDIQNVIDWKEHQIFVKDYFPVDVHANEAVFDIQYGNVKRDTHANTSWDFAKFEVCHHKWMDVAEEGYGVSVLNDCKYGVSVRGSKIGLSMLKSPIYPNPEADKEHHEFTYSIYPHSGSWKEAGTVAQAYELNNPMTAVVKENEGGSLNTEYSFLKVDQDNVVIETAKMAEDGEALIVRLYECYNKRAKVTLTCGQAIAQAAECNLMEEKETPAEFTEHTVSFSMKPYEIKTLKITLKK</sequence>
<dbReference type="AlphaFoldDB" id="A0A9D2TBQ0"/>